<accession>W2S9P6</accession>
<dbReference type="GeneID" id="19976611"/>
<dbReference type="VEuPathDB" id="FungiDB:HMPREF1541_09272"/>
<dbReference type="OrthoDB" id="4130961at2759"/>
<dbReference type="EMBL" id="KB822712">
    <property type="protein sequence ID" value="ETN45441.1"/>
    <property type="molecule type" value="Genomic_DNA"/>
</dbReference>
<sequence length="511" mass="57570">MHSVGRLSGTGNPEPDVTDDQHNDELQVRQILMAGSMHEDLISPTNTGLRMDPFSVFPGDNSRRAKETVDFYVTVWATYKRGSIDTFLGLNTQIDMCWPIALQDKMLFDATLAVSRVAYCMGQKKSPGHDEFMLKHKVDALSTLRSRMMSMPVIPSEAVIFTVSRMLSICYMTSDNAAFEIHFKALERIGQSYMLHKSGEDKMARVVESRLKAWTPLFEYRQGWNPLIPTIHHLALENMQPTRWPELVPDELACLTAKLSPGFRQLVETASLSVETAHLLSELQCTIDNLGDTGTNGEVPTVLFERLHVFRDQPINLLASLELSAFETQLCIALLALTISLTIVYGSTDPQDSHSHGSGITSAMGSSLYTDGLLEKLAKAFLYLKYAGADQSSAHYDCLEWAALVLGSCCFLVEQPRDRVREKGHIALISITDRLLPLKDDDEWDRLAKNLQHQFFWPQILTRRWKVIYLAALNRQREWEGLGLFRLGMPSDDKVEYMVLRDARGALPLVS</sequence>
<dbReference type="InParanoid" id="W2S9P6"/>
<evidence type="ECO:0000313" key="2">
    <source>
        <dbReference type="EMBL" id="ETN45441.1"/>
    </source>
</evidence>
<dbReference type="HOGENOM" id="CLU_454946_0_0_1"/>
<organism evidence="2 3">
    <name type="scientific">Cyphellophora europaea (strain CBS 101466)</name>
    <name type="common">Phialophora europaea</name>
    <dbReference type="NCBI Taxonomy" id="1220924"/>
    <lineage>
        <taxon>Eukaryota</taxon>
        <taxon>Fungi</taxon>
        <taxon>Dikarya</taxon>
        <taxon>Ascomycota</taxon>
        <taxon>Pezizomycotina</taxon>
        <taxon>Eurotiomycetes</taxon>
        <taxon>Chaetothyriomycetidae</taxon>
        <taxon>Chaetothyriales</taxon>
        <taxon>Cyphellophoraceae</taxon>
        <taxon>Cyphellophora</taxon>
    </lineage>
</organism>
<reference evidence="2 3" key="1">
    <citation type="submission" date="2013-03" db="EMBL/GenBank/DDBJ databases">
        <title>The Genome Sequence of Phialophora europaea CBS 101466.</title>
        <authorList>
            <consortium name="The Broad Institute Genomics Platform"/>
            <person name="Cuomo C."/>
            <person name="de Hoog S."/>
            <person name="Gorbushina A."/>
            <person name="Walker B."/>
            <person name="Young S.K."/>
            <person name="Zeng Q."/>
            <person name="Gargeya S."/>
            <person name="Fitzgerald M."/>
            <person name="Haas B."/>
            <person name="Abouelleil A."/>
            <person name="Allen A.W."/>
            <person name="Alvarado L."/>
            <person name="Arachchi H.M."/>
            <person name="Berlin A.M."/>
            <person name="Chapman S.B."/>
            <person name="Gainer-Dewar J."/>
            <person name="Goldberg J."/>
            <person name="Griggs A."/>
            <person name="Gujja S."/>
            <person name="Hansen M."/>
            <person name="Howarth C."/>
            <person name="Imamovic A."/>
            <person name="Ireland A."/>
            <person name="Larimer J."/>
            <person name="McCowan C."/>
            <person name="Murphy C."/>
            <person name="Pearson M."/>
            <person name="Poon T.W."/>
            <person name="Priest M."/>
            <person name="Roberts A."/>
            <person name="Saif S."/>
            <person name="Shea T."/>
            <person name="Sisk P."/>
            <person name="Sykes S."/>
            <person name="Wortman J."/>
            <person name="Nusbaum C."/>
            <person name="Birren B."/>
        </authorList>
    </citation>
    <scope>NUCLEOTIDE SEQUENCE [LARGE SCALE GENOMIC DNA]</scope>
    <source>
        <strain evidence="2 3">CBS 101466</strain>
    </source>
</reference>
<proteinExistence type="predicted"/>
<protein>
    <recommendedName>
        <fullName evidence="4">Transcription factor domain-containing protein</fullName>
    </recommendedName>
</protein>
<evidence type="ECO:0000313" key="3">
    <source>
        <dbReference type="Proteomes" id="UP000030752"/>
    </source>
</evidence>
<name>W2S9P6_CYPE1</name>
<evidence type="ECO:0008006" key="4">
    <source>
        <dbReference type="Google" id="ProtNLM"/>
    </source>
</evidence>
<dbReference type="AlphaFoldDB" id="W2S9P6"/>
<feature type="region of interest" description="Disordered" evidence="1">
    <location>
        <begin position="1"/>
        <end position="20"/>
    </location>
</feature>
<dbReference type="RefSeq" id="XP_008712169.1">
    <property type="nucleotide sequence ID" value="XM_008713947.1"/>
</dbReference>
<gene>
    <name evidence="2" type="ORF">HMPREF1541_09272</name>
</gene>
<keyword evidence="3" id="KW-1185">Reference proteome</keyword>
<dbReference type="Proteomes" id="UP000030752">
    <property type="component" value="Unassembled WGS sequence"/>
</dbReference>
<evidence type="ECO:0000256" key="1">
    <source>
        <dbReference type="SAM" id="MobiDB-lite"/>
    </source>
</evidence>